<reference evidence="3" key="1">
    <citation type="submission" date="2020-12" db="UniProtKB">
        <authorList>
            <consortium name="WormBaseParasite"/>
        </authorList>
    </citation>
    <scope>IDENTIFICATION</scope>
    <source>
        <strain evidence="3">MHco3</strain>
    </source>
</reference>
<proteinExistence type="predicted"/>
<dbReference type="Proteomes" id="UP000025227">
    <property type="component" value="Unplaced"/>
</dbReference>
<accession>A0A7I4YWA5</accession>
<feature type="compositionally biased region" description="Polar residues" evidence="1">
    <location>
        <begin position="2022"/>
        <end position="2046"/>
    </location>
</feature>
<sequence length="2046" mass="227008">MPLNRVPVPLRQKFLPHHGGYEIDYSKHINYPDDYDCEVKYLMNCSGEFTYYVALFYANSLTLRYISETGLESHYLFSEELSIKDIGYFRNADDELCLVVALNSSNISIHPHCAAFLRWGGARFQLIQKVAFEQEICCLKIIADEQNIDQLAPTLHHKMSIWPHIISVGTHFARCYLFHFPSPEQYKGHDPRVPLKIKLTDGLKPFRYGDEFVYSSANPDSGYTESKKLKIESVSVTCVGFLEKCRVVLVGFSFGGIMSISLTESPIIDPLMYPCSAPVQFIAPLEPDDDPRMHLWFFVAYSSTKAKPLQLCLYEVMFGEDECLPLSERTWLKPRIGIKLVIPFHNTTRWISLQTLVRERGELRGLEDSSRDSSRFGSDKDRSVVFFSYIANDRSGGSLKGGLFDLNAYFYKRLIGAITHDGTIAQQCAFMSTVQPIPMHYKEENFSLLKDVVVDTALITRFISNVSDAEQMFYPSALEIAVVHVAGSKKCFQLSLPSLPDQLLSTICADLEMHMADPSSASAWLSALGFFKNDPISRLSDKSDDRAVLYSVLSTLLSHERAGAIVHYIRHTDSAQSRHLIAAWIWEEIDKASKKLHETTDPLFARFSGPLNPTGQKALAHVYDVFVGGVRILRELVSSVQREEDETKEYVTTLEARRFATESLRSYTAVIHRLISCRILPVSEDREVRLAMGTLLSDRRAKSSGQLNIDKLVSRMRRKCPAEPFWHAEGPQWYPPALLNLLSLVLVLNIPTKWKGQLLTFYLLDYASCKAPRNGCSETSGSVVETVKKQMHGILGMTKSEIQNVYDLWCADGGQGIKQEESLENPSSDQQVSLDAEIRRLLDIPRSLSSTEENSLKALLKSVPFGEFIWNCYLAKHRRFDEVKELPIPSDAARNDAVLEYLQLLPLVRTLRQSIAYSAKRPSWPSDIKEAIEKFEKEKTSSPPSCESATIFNRGKTPVRLLRRQSNADALISRKRPAVPVLQQLDTNLSQLSTLSDRSPLSAKRANMELSEEDVNMPEDVPINTLNNIADILRTPKARACAAAHAESQRKWADKTPEGEIERPAPRSILKSGRTDRNTQPRNRLQFNLPSSLSSSSGQHTISEASSPEHIEKMTQPNFDESFEYGEDTTNTEGDDSVEVQDEPFEPLISPDLEQDLLPKEGPLYSSPVSQDDVVLERSMEVQDEEDDWESNANAAVPPPLVEEEQDEDEYELGVVERPDIEKLAHKGGVRSAEYLEQEEAGTSGVKATINLKSSGNLEDEDAMETEDLELENSVELQEECQEVVNVVRVTRSKTVVNTTVSPPSMSPSPPVPRSESGGGNADGERVTVKTYSEKGVLETAVERQLDVDEPNHDAIACAEQCSIETQSDDSDSDDIGRSRIKQTVIETLSNVYEIAHEVQEDKEDGNNATFTIPADIGIATGDFVSLCSESVTTVRENSTDEVSNVKLVDYSFTSDSTFDLSHTPRTPGKHQKVADSSTHVSLIREVLEFDGELVPMLNADQLRQPSSVEESSSETQSSPRLPSPTESADRDDLQEVPLPSEPTALSVIPEETSEPTALGVIPEETSEPTALGVIPEETSEPTALEVIPEETEVAATTPPMSPQQSQSELPTSTRKRIRGSAKKAAPATPTRRSQRLRRRSLSVEGEGSEIGVDQESDITSLTSGRSGKLSDLVEETESTELRKSPSRAVRSRKVSTSSSEASSNISRTPTRRTPTRSAAKAKQVDAESEGSKGRKTPTRASRALNEKFTVAKPLGGIDAGALFDMCMEGTSRRRRTLSDSEIPEVKAKRSRTHRVLDAIVEAGDDSGSVEDDRKQTKPKSVVDVPKGPSSESVPTSSHRRRAASVTPSPSRTRPKEPRSPSRKLSTTSMDQPSSSKAKSPARRTPTRSVSKSKFMEVEQDSTDRKGTRSKAVKKLSEKFTVPKPLGELDARTLFDMTMAETSTRHRTLSESEVPELDEQQSREVGATVEAGDELESVTSRSSEGKDGGRSEESSTTVVMQSPSRQRRAASATPLKTRAQKDPQTQAASNSPSRRGRSSKSQASQK</sequence>
<dbReference type="OMA" id="KWNHDCL"/>
<feature type="region of interest" description="Disordered" evidence="1">
    <location>
        <begin position="1771"/>
        <end position="1918"/>
    </location>
</feature>
<feature type="compositionally biased region" description="Basic and acidic residues" evidence="1">
    <location>
        <begin position="1723"/>
        <end position="1733"/>
    </location>
</feature>
<feature type="region of interest" description="Disordered" evidence="1">
    <location>
        <begin position="1298"/>
        <end position="1326"/>
    </location>
</feature>
<feature type="compositionally biased region" description="Basic and acidic residues" evidence="1">
    <location>
        <begin position="1983"/>
        <end position="1993"/>
    </location>
</feature>
<name>A0A7I4YWA5_HAECO</name>
<feature type="region of interest" description="Disordered" evidence="1">
    <location>
        <begin position="1503"/>
        <end position="1745"/>
    </location>
</feature>
<feature type="compositionally biased region" description="Basic and acidic residues" evidence="1">
    <location>
        <begin position="1047"/>
        <end position="1065"/>
    </location>
</feature>
<protein>
    <submittedName>
        <fullName evidence="3">ELYS-bb domain-containing protein</fullName>
    </submittedName>
</protein>
<feature type="compositionally biased region" description="Low complexity" evidence="1">
    <location>
        <begin position="1506"/>
        <end position="1521"/>
    </location>
</feature>
<evidence type="ECO:0000313" key="3">
    <source>
        <dbReference type="WBParaSite" id="HCON_00150970-00001"/>
    </source>
</evidence>
<feature type="region of interest" description="Disordered" evidence="1">
    <location>
        <begin position="1182"/>
        <end position="1210"/>
    </location>
</feature>
<feature type="compositionally biased region" description="Low complexity" evidence="1">
    <location>
        <begin position="1695"/>
        <end position="1709"/>
    </location>
</feature>
<feature type="region of interest" description="Disordered" evidence="1">
    <location>
        <begin position="1941"/>
        <end position="2046"/>
    </location>
</feature>
<dbReference type="WBParaSite" id="HCON_00150970-00001">
    <property type="protein sequence ID" value="HCON_00150970-00001"/>
    <property type="gene ID" value="HCON_00150970"/>
</dbReference>
<dbReference type="OrthoDB" id="20729at2759"/>
<organism evidence="2 3">
    <name type="scientific">Haemonchus contortus</name>
    <name type="common">Barber pole worm</name>
    <dbReference type="NCBI Taxonomy" id="6289"/>
    <lineage>
        <taxon>Eukaryota</taxon>
        <taxon>Metazoa</taxon>
        <taxon>Ecdysozoa</taxon>
        <taxon>Nematoda</taxon>
        <taxon>Chromadorea</taxon>
        <taxon>Rhabditida</taxon>
        <taxon>Rhabditina</taxon>
        <taxon>Rhabditomorpha</taxon>
        <taxon>Strongyloidea</taxon>
        <taxon>Trichostrongylidae</taxon>
        <taxon>Haemonchus</taxon>
    </lineage>
</organism>
<feature type="compositionally biased region" description="Polar residues" evidence="1">
    <location>
        <begin position="1080"/>
        <end position="1090"/>
    </location>
</feature>
<feature type="compositionally biased region" description="Polar residues" evidence="1">
    <location>
        <begin position="1603"/>
        <end position="1613"/>
    </location>
</feature>
<evidence type="ECO:0000313" key="2">
    <source>
        <dbReference type="Proteomes" id="UP000025227"/>
    </source>
</evidence>
<feature type="compositionally biased region" description="Polar residues" evidence="1">
    <location>
        <begin position="1994"/>
        <end position="2004"/>
    </location>
</feature>
<feature type="region of interest" description="Disordered" evidence="1">
    <location>
        <begin position="1045"/>
        <end position="1111"/>
    </location>
</feature>
<feature type="compositionally biased region" description="Polar residues" evidence="1">
    <location>
        <begin position="1863"/>
        <end position="1878"/>
    </location>
</feature>
<feature type="compositionally biased region" description="Basic and acidic residues" evidence="1">
    <location>
        <begin position="1894"/>
        <end position="1907"/>
    </location>
</feature>
<keyword evidence="2" id="KW-1185">Reference proteome</keyword>
<evidence type="ECO:0000256" key="1">
    <source>
        <dbReference type="SAM" id="MobiDB-lite"/>
    </source>
</evidence>